<proteinExistence type="predicted"/>
<accession>X0X523</accession>
<dbReference type="EMBL" id="BARS01045233">
    <property type="protein sequence ID" value="GAG30467.1"/>
    <property type="molecule type" value="Genomic_DNA"/>
</dbReference>
<feature type="non-terminal residue" evidence="1">
    <location>
        <position position="1"/>
    </location>
</feature>
<reference evidence="1" key="1">
    <citation type="journal article" date="2014" name="Front. Microbiol.">
        <title>High frequency of phylogenetically diverse reductive dehalogenase-homologous genes in deep subseafloor sedimentary metagenomes.</title>
        <authorList>
            <person name="Kawai M."/>
            <person name="Futagami T."/>
            <person name="Toyoda A."/>
            <person name="Takaki Y."/>
            <person name="Nishi S."/>
            <person name="Hori S."/>
            <person name="Arai W."/>
            <person name="Tsubouchi T."/>
            <person name="Morono Y."/>
            <person name="Uchiyama I."/>
            <person name="Ito T."/>
            <person name="Fujiyama A."/>
            <person name="Inagaki F."/>
            <person name="Takami H."/>
        </authorList>
    </citation>
    <scope>NUCLEOTIDE SEQUENCE</scope>
    <source>
        <strain evidence="1">Expedition CK06-06</strain>
    </source>
</reference>
<evidence type="ECO:0000313" key="1">
    <source>
        <dbReference type="EMBL" id="GAG30467.1"/>
    </source>
</evidence>
<comment type="caution">
    <text evidence="1">The sequence shown here is derived from an EMBL/GenBank/DDBJ whole genome shotgun (WGS) entry which is preliminary data.</text>
</comment>
<sequence>EEVFGSILDNIEYVRNHSRWWDRDITGSITDVDTNSSYYVKVDQDCILTICGLRERLPRTITLTEGWNSVSYLYDRSKPAFDTHILSGIFREIIDHIIWIRGVKTREEDDNWCMPGRNNLTLGRGKGIFIKMRAACELVLPEEEE</sequence>
<protein>
    <submittedName>
        <fullName evidence="1">Uncharacterized protein</fullName>
    </submittedName>
</protein>
<gene>
    <name evidence="1" type="ORF">S01H1_68218</name>
</gene>
<organism evidence="1">
    <name type="scientific">marine sediment metagenome</name>
    <dbReference type="NCBI Taxonomy" id="412755"/>
    <lineage>
        <taxon>unclassified sequences</taxon>
        <taxon>metagenomes</taxon>
        <taxon>ecological metagenomes</taxon>
    </lineage>
</organism>
<dbReference type="AlphaFoldDB" id="X0X523"/>
<name>X0X523_9ZZZZ</name>